<protein>
    <submittedName>
        <fullName evidence="2">Uncharacterized protein</fullName>
    </submittedName>
</protein>
<feature type="transmembrane region" description="Helical" evidence="1">
    <location>
        <begin position="6"/>
        <end position="30"/>
    </location>
</feature>
<evidence type="ECO:0000256" key="1">
    <source>
        <dbReference type="SAM" id="Phobius"/>
    </source>
</evidence>
<comment type="caution">
    <text evidence="2">The sequence shown here is derived from an EMBL/GenBank/DDBJ whole genome shotgun (WGS) entry which is preliminary data.</text>
</comment>
<dbReference type="OrthoDB" id="1796762at2"/>
<keyword evidence="3" id="KW-1185">Reference proteome</keyword>
<feature type="transmembrane region" description="Helical" evidence="1">
    <location>
        <begin position="90"/>
        <end position="109"/>
    </location>
</feature>
<accession>A0A4V2QEM2</accession>
<name>A0A4V2QEM2_HYDET</name>
<reference evidence="2 3" key="1">
    <citation type="submission" date="2019-03" db="EMBL/GenBank/DDBJ databases">
        <title>Genomic Encyclopedia of Type Strains, Phase IV (KMG-IV): sequencing the most valuable type-strain genomes for metagenomic binning, comparative biology and taxonomic classification.</title>
        <authorList>
            <person name="Goeker M."/>
        </authorList>
    </citation>
    <scope>NUCLEOTIDE SEQUENCE [LARGE SCALE GENOMIC DNA]</scope>
    <source>
        <strain evidence="2 3">LX-B</strain>
    </source>
</reference>
<keyword evidence="1" id="KW-0812">Transmembrane</keyword>
<dbReference type="Proteomes" id="UP000295008">
    <property type="component" value="Unassembled WGS sequence"/>
</dbReference>
<gene>
    <name evidence="2" type="ORF">EDC14_101347</name>
</gene>
<feature type="transmembrane region" description="Helical" evidence="1">
    <location>
        <begin position="121"/>
        <end position="144"/>
    </location>
</feature>
<dbReference type="RefSeq" id="WP_132014497.1">
    <property type="nucleotide sequence ID" value="NZ_SLUN01000013.1"/>
</dbReference>
<evidence type="ECO:0000313" key="2">
    <source>
        <dbReference type="EMBL" id="TCL68507.1"/>
    </source>
</evidence>
<evidence type="ECO:0000313" key="3">
    <source>
        <dbReference type="Proteomes" id="UP000295008"/>
    </source>
</evidence>
<proteinExistence type="predicted"/>
<keyword evidence="1" id="KW-0472">Membrane</keyword>
<keyword evidence="1" id="KW-1133">Transmembrane helix</keyword>
<organism evidence="2 3">
    <name type="scientific">Hydrogenispora ethanolica</name>
    <dbReference type="NCBI Taxonomy" id="1082276"/>
    <lineage>
        <taxon>Bacteria</taxon>
        <taxon>Bacillati</taxon>
        <taxon>Bacillota</taxon>
        <taxon>Hydrogenispora</taxon>
    </lineage>
</organism>
<dbReference type="AlphaFoldDB" id="A0A4V2QEM2"/>
<dbReference type="EMBL" id="SLUN01000013">
    <property type="protein sequence ID" value="TCL68507.1"/>
    <property type="molecule type" value="Genomic_DNA"/>
</dbReference>
<feature type="transmembrane region" description="Helical" evidence="1">
    <location>
        <begin position="57"/>
        <end position="78"/>
    </location>
</feature>
<sequence>MNDKYLHGLLAGLAGGVAAIAVNLLVILILKAHILRYIDFAGVLSFGRMPRGFWETCFALIVYTGFAGTLGVIFSYLLPHLGTACLSLKGMHYGSFVWFSSYAITTLYKTPHLVTISLESAASNFCAAIVYGLVMSLVLGWFLARRRNSPQPLK</sequence>